<evidence type="ECO:0000313" key="4">
    <source>
        <dbReference type="Proteomes" id="UP000509418"/>
    </source>
</evidence>
<evidence type="ECO:0000313" key="3">
    <source>
        <dbReference type="EMBL" id="QKZ17138.1"/>
    </source>
</evidence>
<evidence type="ECO:0000256" key="1">
    <source>
        <dbReference type="SAM" id="MobiDB-lite"/>
    </source>
</evidence>
<dbReference type="Proteomes" id="UP000509418">
    <property type="component" value="Chromosome"/>
</dbReference>
<proteinExistence type="predicted"/>
<dbReference type="GO" id="GO:0016787">
    <property type="term" value="F:hydrolase activity"/>
    <property type="evidence" value="ECO:0007669"/>
    <property type="project" value="UniProtKB-KW"/>
</dbReference>
<dbReference type="InterPro" id="IPR032466">
    <property type="entry name" value="Metal_Hydrolase"/>
</dbReference>
<dbReference type="Pfam" id="PF07969">
    <property type="entry name" value="Amidohydro_3"/>
    <property type="match status" value="1"/>
</dbReference>
<dbReference type="EMBL" id="CP056041">
    <property type="protein sequence ID" value="QKZ17138.1"/>
    <property type="molecule type" value="Genomic_DNA"/>
</dbReference>
<dbReference type="SUPFAM" id="SSF51556">
    <property type="entry name" value="Metallo-dependent hydrolases"/>
    <property type="match status" value="1"/>
</dbReference>
<accession>A0A7H8T291</accession>
<dbReference type="InterPro" id="IPR013108">
    <property type="entry name" value="Amidohydro_3"/>
</dbReference>
<sequence>MLEHLIPLRRLLDAGLRVGCGTDWGPKNVFEHLALAVEPTYAGTDAKTPTPGISRREALAMWTREAARVLRWEDIGSLEPGSWADLVVVDRNPLACPVEDMPATEVRTVRRPCRSPPDRPCQGRHHASPRISVVQVSRESSESAPAGEYDGAKYGSADAVTGAIAARPSAPPAAMCHWVMPT</sequence>
<organism evidence="3 4">
    <name type="scientific">Streptomyces chartreusis</name>
    <dbReference type="NCBI Taxonomy" id="1969"/>
    <lineage>
        <taxon>Bacteria</taxon>
        <taxon>Bacillati</taxon>
        <taxon>Actinomycetota</taxon>
        <taxon>Actinomycetes</taxon>
        <taxon>Kitasatosporales</taxon>
        <taxon>Streptomycetaceae</taxon>
        <taxon>Streptomyces</taxon>
    </lineage>
</organism>
<dbReference type="Gene3D" id="3.20.20.140">
    <property type="entry name" value="Metal-dependent hydrolases"/>
    <property type="match status" value="1"/>
</dbReference>
<feature type="region of interest" description="Disordered" evidence="1">
    <location>
        <begin position="107"/>
        <end position="152"/>
    </location>
</feature>
<feature type="domain" description="Amidohydrolase 3" evidence="2">
    <location>
        <begin position="3"/>
        <end position="109"/>
    </location>
</feature>
<name>A0A7H8T291_STRCX</name>
<evidence type="ECO:0000259" key="2">
    <source>
        <dbReference type="Pfam" id="PF07969"/>
    </source>
</evidence>
<keyword evidence="4" id="KW-1185">Reference proteome</keyword>
<dbReference type="PANTHER" id="PTHR22642:SF2">
    <property type="entry name" value="PROTEIN LONG AFTER FAR-RED 3"/>
    <property type="match status" value="1"/>
</dbReference>
<dbReference type="AlphaFoldDB" id="A0A7H8T291"/>
<protein>
    <submittedName>
        <fullName evidence="3">Amidohydrolase family protein</fullName>
    </submittedName>
</protein>
<gene>
    <name evidence="3" type="ORF">HUT05_07020</name>
</gene>
<keyword evidence="3" id="KW-0378">Hydrolase</keyword>
<dbReference type="PANTHER" id="PTHR22642">
    <property type="entry name" value="IMIDAZOLONEPROPIONASE"/>
    <property type="match status" value="1"/>
</dbReference>
<reference evidence="3 4" key="1">
    <citation type="submission" date="2020-06" db="EMBL/GenBank/DDBJ databases">
        <title>Genome mining for natural products.</title>
        <authorList>
            <person name="Zhang B."/>
            <person name="Shi J."/>
            <person name="Ge H."/>
        </authorList>
    </citation>
    <scope>NUCLEOTIDE SEQUENCE [LARGE SCALE GENOMIC DNA]</scope>
    <source>
        <strain evidence="3 4">NA02069</strain>
    </source>
</reference>